<comment type="caution">
    <text evidence="2">The sequence shown here is derived from an EMBL/GenBank/DDBJ whole genome shotgun (WGS) entry which is preliminary data.</text>
</comment>
<protein>
    <submittedName>
        <fullName evidence="2">Uncharacterized protein</fullName>
    </submittedName>
</protein>
<organism evidence="2 3">
    <name type="scientific">Agaricus bisporus var. burnettii</name>
    <dbReference type="NCBI Taxonomy" id="192524"/>
    <lineage>
        <taxon>Eukaryota</taxon>
        <taxon>Fungi</taxon>
        <taxon>Dikarya</taxon>
        <taxon>Basidiomycota</taxon>
        <taxon>Agaricomycotina</taxon>
        <taxon>Agaricomycetes</taxon>
        <taxon>Agaricomycetidae</taxon>
        <taxon>Agaricales</taxon>
        <taxon>Agaricineae</taxon>
        <taxon>Agaricaceae</taxon>
        <taxon>Agaricus</taxon>
    </lineage>
</organism>
<feature type="compositionally biased region" description="Basic and acidic residues" evidence="1">
    <location>
        <begin position="125"/>
        <end position="134"/>
    </location>
</feature>
<sequence length="306" mass="35249">MSSAQSQPASSQQQQKEVRKPPFANWPTIKILTPPQGQFSLQKDEWCVTYCSQSVTGRIHGKEPYCRSLCVRKVFPHEVKNILAFKRHKALDSNGKAIYPLPAEGQAANLPRMLGGRPPEDPEDSNYKHRAPEPPKSWDEGLYLWTGKGRLAAHEKMDSMSMDFERQRRVAAMREKRREVWQDYENTIRQQKSNDASTQDRIWVPNIPPRPLPDTSSKAILVSLPPDFPSLFERINKLLAPSFKVLNITYDSFKSGEQKAFARRVWDMAWTKEPFQLASKSFAHAYERWKDKDEAADEEDDKKNSS</sequence>
<dbReference type="AlphaFoldDB" id="A0A8H7KJQ5"/>
<gene>
    <name evidence="2" type="ORF">Agabi119p4_2047</name>
</gene>
<proteinExistence type="predicted"/>
<accession>A0A8H7KJQ5</accession>
<evidence type="ECO:0000256" key="1">
    <source>
        <dbReference type="SAM" id="MobiDB-lite"/>
    </source>
</evidence>
<reference evidence="2 3" key="1">
    <citation type="journal article" name="Sci. Rep.">
        <title>Telomere-to-telomere assembled and centromere annotated genomes of the two main subspecies of the button mushroom Agaricus bisporus reveal especially polymorphic chromosome ends.</title>
        <authorList>
            <person name="Sonnenberg A.S.M."/>
            <person name="Sedaghat-Telgerd N."/>
            <person name="Lavrijssen B."/>
            <person name="Ohm R.A."/>
            <person name="Hendrickx P.M."/>
            <person name="Scholtmeijer K."/>
            <person name="Baars J.J.P."/>
            <person name="van Peer A."/>
        </authorList>
    </citation>
    <scope>NUCLEOTIDE SEQUENCE [LARGE SCALE GENOMIC DNA]</scope>
    <source>
        <strain evidence="2 3">H119_p4</strain>
    </source>
</reference>
<feature type="region of interest" description="Disordered" evidence="1">
    <location>
        <begin position="109"/>
        <end position="134"/>
    </location>
</feature>
<feature type="compositionally biased region" description="Low complexity" evidence="1">
    <location>
        <begin position="1"/>
        <end position="15"/>
    </location>
</feature>
<evidence type="ECO:0000313" key="3">
    <source>
        <dbReference type="Proteomes" id="UP000629468"/>
    </source>
</evidence>
<dbReference type="OMA" id="CRSLCIR"/>
<name>A0A8H7KJQ5_AGABI</name>
<evidence type="ECO:0000313" key="2">
    <source>
        <dbReference type="EMBL" id="KAF7782671.1"/>
    </source>
</evidence>
<feature type="region of interest" description="Disordered" evidence="1">
    <location>
        <begin position="1"/>
        <end position="23"/>
    </location>
</feature>
<dbReference type="EMBL" id="JABXXO010000003">
    <property type="protein sequence ID" value="KAF7782671.1"/>
    <property type="molecule type" value="Genomic_DNA"/>
</dbReference>
<dbReference type="Proteomes" id="UP000629468">
    <property type="component" value="Unassembled WGS sequence"/>
</dbReference>